<proteinExistence type="predicted"/>
<dbReference type="EMBL" id="JARVCO010000010">
    <property type="protein sequence ID" value="MDZ8119078.1"/>
    <property type="molecule type" value="Genomic_DNA"/>
</dbReference>
<dbReference type="RefSeq" id="WP_322608867.1">
    <property type="nucleotide sequence ID" value="NZ_JARVCO010000010.1"/>
</dbReference>
<accession>A0ABU5MXY5</accession>
<comment type="caution">
    <text evidence="1">The sequence shown here is derived from an EMBL/GenBank/DDBJ whole genome shotgun (WGS) entry which is preliminary data.</text>
</comment>
<protein>
    <submittedName>
        <fullName evidence="1">Uncharacterized protein</fullName>
    </submittedName>
</protein>
<name>A0ABU5MXY5_9BACT</name>
<dbReference type="Proteomes" id="UP001290861">
    <property type="component" value="Unassembled WGS sequence"/>
</dbReference>
<reference evidence="1 2" key="1">
    <citation type="journal article" date="2024" name="Appl. Environ. Microbiol.">
        <title>Pontiella agarivorans sp. nov., a novel marine anaerobic bacterium capable of degrading macroalgal polysaccharides and fixing nitrogen.</title>
        <authorList>
            <person name="Liu N."/>
            <person name="Kivenson V."/>
            <person name="Peng X."/>
            <person name="Cui Z."/>
            <person name="Lankiewicz T.S."/>
            <person name="Gosselin K.M."/>
            <person name="English C.J."/>
            <person name="Blair E.M."/>
            <person name="O'Malley M.A."/>
            <person name="Valentine D.L."/>
        </authorList>
    </citation>
    <scope>NUCLEOTIDE SEQUENCE [LARGE SCALE GENOMIC DNA]</scope>
    <source>
        <strain evidence="1 2">NLcol2</strain>
    </source>
</reference>
<evidence type="ECO:0000313" key="2">
    <source>
        <dbReference type="Proteomes" id="UP001290861"/>
    </source>
</evidence>
<gene>
    <name evidence="1" type="ORF">P9H32_10625</name>
</gene>
<sequence length="117" mass="13259">MKVRVCKLVLYIGIALSAGYTARVAEDWRAVEEISSKVWKNTDGLQNQLTALHTDLNIHSDNLLPFSEGGRRSFLLCDAGRNQALFYLEGNRFLTLRVSEISVSRYCLKEKTTNDYA</sequence>
<evidence type="ECO:0000313" key="1">
    <source>
        <dbReference type="EMBL" id="MDZ8119078.1"/>
    </source>
</evidence>
<organism evidence="1 2">
    <name type="scientific">Pontiella agarivorans</name>
    <dbReference type="NCBI Taxonomy" id="3038953"/>
    <lineage>
        <taxon>Bacteria</taxon>
        <taxon>Pseudomonadati</taxon>
        <taxon>Kiritimatiellota</taxon>
        <taxon>Kiritimatiellia</taxon>
        <taxon>Kiritimatiellales</taxon>
        <taxon>Pontiellaceae</taxon>
        <taxon>Pontiella</taxon>
    </lineage>
</organism>
<keyword evidence="2" id="KW-1185">Reference proteome</keyword>